<evidence type="ECO:0000256" key="10">
    <source>
        <dbReference type="SAM" id="MobiDB-lite"/>
    </source>
</evidence>
<keyword evidence="4" id="KW-0963">Cytoplasm</keyword>
<dbReference type="InterPro" id="IPR001163">
    <property type="entry name" value="Sm_dom_euk/arc"/>
</dbReference>
<keyword evidence="6 9" id="KW-0508">mRNA splicing</keyword>
<dbReference type="OrthoDB" id="6425924at2759"/>
<dbReference type="InterPro" id="IPR010920">
    <property type="entry name" value="LSM_dom_sf"/>
</dbReference>
<dbReference type="InterPro" id="IPR027141">
    <property type="entry name" value="LSm4/Sm_D1/D3"/>
</dbReference>
<organism evidence="12">
    <name type="scientific">Fonticula alba</name>
    <name type="common">Slime mold</name>
    <dbReference type="NCBI Taxonomy" id="691883"/>
    <lineage>
        <taxon>Eukaryota</taxon>
        <taxon>Rotosphaerida</taxon>
        <taxon>Fonticulaceae</taxon>
        <taxon>Fonticula</taxon>
    </lineage>
</organism>
<keyword evidence="8 9" id="KW-0687">Ribonucleoprotein</keyword>
<accession>A0A058Z8U5</accession>
<evidence type="ECO:0000256" key="7">
    <source>
        <dbReference type="ARBA" id="ARBA00023242"/>
    </source>
</evidence>
<gene>
    <name evidence="12" type="ORF">H696_03044</name>
</gene>
<dbReference type="Proteomes" id="UP000030693">
    <property type="component" value="Unassembled WGS sequence"/>
</dbReference>
<name>A0A058Z8U5_FONAL</name>
<dbReference type="GeneID" id="20527769"/>
<dbReference type="InterPro" id="IPR034099">
    <property type="entry name" value="SmD3"/>
</dbReference>
<evidence type="ECO:0000313" key="12">
    <source>
        <dbReference type="EMBL" id="KCV70690.1"/>
    </source>
</evidence>
<protein>
    <recommendedName>
        <fullName evidence="9">Small nuclear ribonucleoprotein Sm D3</fullName>
        <shortName evidence="9">Sm-D3</shortName>
    </recommendedName>
    <alternativeName>
        <fullName evidence="9">snRNP core protein D3</fullName>
    </alternativeName>
</protein>
<dbReference type="Pfam" id="PF01423">
    <property type="entry name" value="LSM"/>
    <property type="match status" value="1"/>
</dbReference>
<evidence type="ECO:0000256" key="8">
    <source>
        <dbReference type="ARBA" id="ARBA00023274"/>
    </source>
</evidence>
<dbReference type="CDD" id="cd01721">
    <property type="entry name" value="Sm_D3"/>
    <property type="match status" value="1"/>
</dbReference>
<dbReference type="InterPro" id="IPR047575">
    <property type="entry name" value="Sm"/>
</dbReference>
<dbReference type="STRING" id="691883.A0A058Z8U5"/>
<dbReference type="SUPFAM" id="SSF50182">
    <property type="entry name" value="Sm-like ribonucleoproteins"/>
    <property type="match status" value="1"/>
</dbReference>
<comment type="subcellular location">
    <subcellularLocation>
        <location evidence="2">Cytoplasm</location>
        <location evidence="2">Cytosol</location>
    </subcellularLocation>
    <subcellularLocation>
        <location evidence="1 9">Nucleus</location>
    </subcellularLocation>
</comment>
<dbReference type="RefSeq" id="XP_009495206.1">
    <property type="nucleotide sequence ID" value="XM_009496931.1"/>
</dbReference>
<dbReference type="PROSITE" id="PS52002">
    <property type="entry name" value="SM"/>
    <property type="match status" value="1"/>
</dbReference>
<keyword evidence="13" id="KW-1185">Reference proteome</keyword>
<comment type="similarity">
    <text evidence="3 9">Belongs to the snRNP core protein family.</text>
</comment>
<evidence type="ECO:0000259" key="11">
    <source>
        <dbReference type="PROSITE" id="PS52002"/>
    </source>
</evidence>
<evidence type="ECO:0000256" key="3">
    <source>
        <dbReference type="ARBA" id="ARBA00008146"/>
    </source>
</evidence>
<evidence type="ECO:0000256" key="1">
    <source>
        <dbReference type="ARBA" id="ARBA00004123"/>
    </source>
</evidence>
<sequence>MSLGIPVKLLHESCGHTITAELKTGEVYRGKLVDAEDNMNCQMVDVTFTARDGKTSRLRHVYIRGSHIRFFIVPDLLKHAPMFKRAGIKGNKVPSEEKPGSGKRPGSDAPGGPAKRANN</sequence>
<dbReference type="Gene3D" id="2.30.30.100">
    <property type="match status" value="1"/>
</dbReference>
<dbReference type="GO" id="GO:0000387">
    <property type="term" value="P:spliceosomal snRNP assembly"/>
    <property type="evidence" value="ECO:0007669"/>
    <property type="project" value="UniProtKB-UniRule"/>
</dbReference>
<dbReference type="EMBL" id="KB932204">
    <property type="protein sequence ID" value="KCV70690.1"/>
    <property type="molecule type" value="Genomic_DNA"/>
</dbReference>
<dbReference type="GO" id="GO:0005681">
    <property type="term" value="C:spliceosomal complex"/>
    <property type="evidence" value="ECO:0007669"/>
    <property type="project" value="InterPro"/>
</dbReference>
<dbReference type="OMA" id="CQMSAIT"/>
<dbReference type="SMART" id="SM00651">
    <property type="entry name" value="Sm"/>
    <property type="match status" value="1"/>
</dbReference>
<evidence type="ECO:0000256" key="9">
    <source>
        <dbReference type="RuleBase" id="RU365050"/>
    </source>
</evidence>
<reference evidence="12" key="1">
    <citation type="submission" date="2013-04" db="EMBL/GenBank/DDBJ databases">
        <title>The Genome Sequence of Fonticula alba ATCC 38817.</title>
        <authorList>
            <consortium name="The Broad Institute Genomics Platform"/>
            <person name="Russ C."/>
            <person name="Cuomo C."/>
            <person name="Burger G."/>
            <person name="Gray M.W."/>
            <person name="Holland P.W.H."/>
            <person name="King N."/>
            <person name="Lang F.B.F."/>
            <person name="Roger A.J."/>
            <person name="Ruiz-Trillo I."/>
            <person name="Brown M."/>
            <person name="Walker B."/>
            <person name="Young S."/>
            <person name="Zeng Q."/>
            <person name="Gargeya S."/>
            <person name="Fitzgerald M."/>
            <person name="Haas B."/>
            <person name="Abouelleil A."/>
            <person name="Allen A.W."/>
            <person name="Alvarado L."/>
            <person name="Arachchi H.M."/>
            <person name="Berlin A.M."/>
            <person name="Chapman S.B."/>
            <person name="Gainer-Dewar J."/>
            <person name="Goldberg J."/>
            <person name="Griggs A."/>
            <person name="Gujja S."/>
            <person name="Hansen M."/>
            <person name="Howarth C."/>
            <person name="Imamovic A."/>
            <person name="Ireland A."/>
            <person name="Larimer J."/>
            <person name="McCowan C."/>
            <person name="Murphy C."/>
            <person name="Pearson M."/>
            <person name="Poon T.W."/>
            <person name="Priest M."/>
            <person name="Roberts A."/>
            <person name="Saif S."/>
            <person name="Shea T."/>
            <person name="Sisk P."/>
            <person name="Sykes S."/>
            <person name="Wortman J."/>
            <person name="Nusbaum C."/>
            <person name="Birren B."/>
        </authorList>
    </citation>
    <scope>NUCLEOTIDE SEQUENCE [LARGE SCALE GENOMIC DNA]</scope>
    <source>
        <strain evidence="12">ATCC 38817</strain>
    </source>
</reference>
<dbReference type="eggNOG" id="KOG3172">
    <property type="taxonomic scope" value="Eukaryota"/>
</dbReference>
<dbReference type="GO" id="GO:0003723">
    <property type="term" value="F:RNA binding"/>
    <property type="evidence" value="ECO:0007669"/>
    <property type="project" value="InterPro"/>
</dbReference>
<evidence type="ECO:0000256" key="5">
    <source>
        <dbReference type="ARBA" id="ARBA00022664"/>
    </source>
</evidence>
<dbReference type="PANTHER" id="PTHR23338">
    <property type="entry name" value="SMALL NUCLEAR RIBONUCLEOPROTEIN SM"/>
    <property type="match status" value="1"/>
</dbReference>
<evidence type="ECO:0000256" key="4">
    <source>
        <dbReference type="ARBA" id="ARBA00022490"/>
    </source>
</evidence>
<keyword evidence="7 9" id="KW-0539">Nucleus</keyword>
<keyword evidence="5 9" id="KW-0507">mRNA processing</keyword>
<evidence type="ECO:0000256" key="6">
    <source>
        <dbReference type="ARBA" id="ARBA00023187"/>
    </source>
</evidence>
<dbReference type="FunFam" id="2.30.30.100:FF:000002">
    <property type="entry name" value="Small nuclear ribonucleoprotein Sm D3"/>
    <property type="match status" value="1"/>
</dbReference>
<feature type="region of interest" description="Disordered" evidence="10">
    <location>
        <begin position="87"/>
        <end position="119"/>
    </location>
</feature>
<proteinExistence type="inferred from homology"/>
<evidence type="ECO:0000313" key="13">
    <source>
        <dbReference type="Proteomes" id="UP000030693"/>
    </source>
</evidence>
<feature type="domain" description="Sm" evidence="11">
    <location>
        <begin position="5"/>
        <end position="77"/>
    </location>
</feature>
<evidence type="ECO:0000256" key="2">
    <source>
        <dbReference type="ARBA" id="ARBA00004514"/>
    </source>
</evidence>
<dbReference type="GO" id="GO:0005829">
    <property type="term" value="C:cytosol"/>
    <property type="evidence" value="ECO:0007669"/>
    <property type="project" value="UniProtKB-SubCell"/>
</dbReference>
<dbReference type="AlphaFoldDB" id="A0A058Z8U5"/>